<keyword evidence="2" id="KW-1185">Reference proteome</keyword>
<sequence length="93" mass="10418">MKKILLLGLISLLFAFLFGCSSEEKSAKENNEAMKESYQEYDTHLQDRIGAANELLETFSGALDSIYMGSMSDNQFAKILKENIIESSNELVT</sequence>
<evidence type="ECO:0000313" key="2">
    <source>
        <dbReference type="Proteomes" id="UP000030401"/>
    </source>
</evidence>
<dbReference type="PROSITE" id="PS51257">
    <property type="entry name" value="PROKAR_LIPOPROTEIN"/>
    <property type="match status" value="1"/>
</dbReference>
<dbReference type="STRING" id="1385512.N784_13605"/>
<dbReference type="AlphaFoldDB" id="A0A0A5HL62"/>
<dbReference type="Proteomes" id="UP000030401">
    <property type="component" value="Unassembled WGS sequence"/>
</dbReference>
<gene>
    <name evidence="1" type="ORF">N784_13605</name>
</gene>
<dbReference type="EMBL" id="AVPG01000040">
    <property type="protein sequence ID" value="KGX84367.1"/>
    <property type="molecule type" value="Genomic_DNA"/>
</dbReference>
<proteinExistence type="predicted"/>
<comment type="caution">
    <text evidence="1">The sequence shown here is derived from an EMBL/GenBank/DDBJ whole genome shotgun (WGS) entry which is preliminary data.</text>
</comment>
<protein>
    <submittedName>
        <fullName evidence="1">Uncharacterized protein</fullName>
    </submittedName>
</protein>
<reference evidence="1 2" key="1">
    <citation type="submission" date="2013-08" db="EMBL/GenBank/DDBJ databases">
        <authorList>
            <person name="Huang J."/>
            <person name="Wang G."/>
        </authorList>
    </citation>
    <scope>NUCLEOTIDE SEQUENCE [LARGE SCALE GENOMIC DNA]</scope>
    <source>
        <strain evidence="1 2">JSM 072002</strain>
    </source>
</reference>
<evidence type="ECO:0000313" key="1">
    <source>
        <dbReference type="EMBL" id="KGX84367.1"/>
    </source>
</evidence>
<accession>A0A0A5HL62</accession>
<name>A0A0A5HL62_9BACI</name>
<organism evidence="1 2">
    <name type="scientific">Pontibacillus litoralis JSM 072002</name>
    <dbReference type="NCBI Taxonomy" id="1385512"/>
    <lineage>
        <taxon>Bacteria</taxon>
        <taxon>Bacillati</taxon>
        <taxon>Bacillota</taxon>
        <taxon>Bacilli</taxon>
        <taxon>Bacillales</taxon>
        <taxon>Bacillaceae</taxon>
        <taxon>Pontibacillus</taxon>
    </lineage>
</organism>
<dbReference type="RefSeq" id="WP_036836357.1">
    <property type="nucleotide sequence ID" value="NZ_AVPG01000040.1"/>
</dbReference>